<organism evidence="1 2">
    <name type="scientific">Armatimonas rosea</name>
    <dbReference type="NCBI Taxonomy" id="685828"/>
    <lineage>
        <taxon>Bacteria</taxon>
        <taxon>Bacillati</taxon>
        <taxon>Armatimonadota</taxon>
        <taxon>Armatimonadia</taxon>
        <taxon>Armatimonadales</taxon>
        <taxon>Armatimonadaceae</taxon>
        <taxon>Armatimonas</taxon>
    </lineage>
</organism>
<accession>A0A7W9SVE8</accession>
<comment type="caution">
    <text evidence="1">The sequence shown here is derived from an EMBL/GenBank/DDBJ whole genome shotgun (WGS) entry which is preliminary data.</text>
</comment>
<proteinExistence type="predicted"/>
<name>A0A7W9SVE8_ARMRO</name>
<gene>
    <name evidence="1" type="ORF">HNQ39_005405</name>
</gene>
<evidence type="ECO:0000313" key="1">
    <source>
        <dbReference type="EMBL" id="MBB6053570.1"/>
    </source>
</evidence>
<reference evidence="1 2" key="1">
    <citation type="submission" date="2020-08" db="EMBL/GenBank/DDBJ databases">
        <title>Genomic Encyclopedia of Type Strains, Phase IV (KMG-IV): sequencing the most valuable type-strain genomes for metagenomic binning, comparative biology and taxonomic classification.</title>
        <authorList>
            <person name="Goeker M."/>
        </authorList>
    </citation>
    <scope>NUCLEOTIDE SEQUENCE [LARGE SCALE GENOMIC DNA]</scope>
    <source>
        <strain evidence="1 2">DSM 23562</strain>
    </source>
</reference>
<keyword evidence="2" id="KW-1185">Reference proteome</keyword>
<dbReference type="AlphaFoldDB" id="A0A7W9SVE8"/>
<dbReference type="EMBL" id="JACHGW010000007">
    <property type="protein sequence ID" value="MBB6053570.1"/>
    <property type="molecule type" value="Genomic_DNA"/>
</dbReference>
<dbReference type="Proteomes" id="UP000520814">
    <property type="component" value="Unassembled WGS sequence"/>
</dbReference>
<dbReference type="RefSeq" id="WP_184203660.1">
    <property type="nucleotide sequence ID" value="NZ_JACHGW010000007.1"/>
</dbReference>
<sequence length="168" mass="17463">MTATLALGAASAAQAQLNSGFGREELSYQAFYPSDKIKGYLGDGPLSGISWTHRLTEPPSVGLGRTLFVDWASTGGQSSRNFLAGGLGVQSQAKLGTEGTTLNLGGGIGWYSTYGNQTFDPGRKNGPLARVTAGLRVTGNIILEGAYFRSLRAGDGVEGTGLRVGVKF</sequence>
<evidence type="ECO:0000313" key="2">
    <source>
        <dbReference type="Proteomes" id="UP000520814"/>
    </source>
</evidence>
<protein>
    <submittedName>
        <fullName evidence="1">Uncharacterized protein</fullName>
    </submittedName>
</protein>